<dbReference type="InterPro" id="IPR018497">
    <property type="entry name" value="Peptidase_M13_C"/>
</dbReference>
<dbReference type="Gene3D" id="1.10.1380.10">
    <property type="entry name" value="Neutral endopeptidase , domain2"/>
    <property type="match status" value="1"/>
</dbReference>
<evidence type="ECO:0000256" key="4">
    <source>
        <dbReference type="ARBA" id="ARBA00022723"/>
    </source>
</evidence>
<accession>Q01XD3</accession>
<keyword evidence="3" id="KW-0645">Protease</keyword>
<name>Q01XD3_SOLUE</name>
<dbReference type="GO" id="GO:0016485">
    <property type="term" value="P:protein processing"/>
    <property type="evidence" value="ECO:0007669"/>
    <property type="project" value="TreeGrafter"/>
</dbReference>
<dbReference type="Pfam" id="PF01431">
    <property type="entry name" value="Peptidase_M13"/>
    <property type="match status" value="1"/>
</dbReference>
<dbReference type="EC" id="3.4.24.71" evidence="11"/>
<dbReference type="InterPro" id="IPR024079">
    <property type="entry name" value="MetalloPept_cat_dom_sf"/>
</dbReference>
<dbReference type="KEGG" id="sus:Acid_4723"/>
<dbReference type="PROSITE" id="PS51885">
    <property type="entry name" value="NEPRILYSIN"/>
    <property type="match status" value="1"/>
</dbReference>
<sequence length="659" mass="73484" precursor="true">MWKRVVFVSLLAAVCFAQHSGIDRTSLDPTCKPCQDFWRYANGGWLDKNPIPARFPSWGPASVLSENTRANLRGILEAAKGTKAGDVYAACMDTAAIDAAGVKPLQPYFDRVAAIGSAKELSAGLVAAQSVTGVGPFTLQQLGDLKNSKDIILYVDSGGLSLPERDYYFKDDARSKQIREEFVKHVARMLELAGTQPEAAAAQAQTILAFETKLADATKTAVQRRDIPAMYHKVDFAGLTAMAPDFDWKLLFNELHLSTSAPINVTEPEFLKRFNQQLTSESLADWKTWLRWRLLTGSAGRLAKPIFDENFHFRSTVLTGVTEQQPRWRTCVGMADGSVGEELGKLYVDKYFPPQSRQRAKDLVENLRVTLGEQIQGSEWLAADTKRNALLKLKAFNSKVGYPDRWRDYSGLKVDAKSYFENAVASYRFERAYQMSKIGKPIDRNEWEMTPPTLNAYYNPLMNEIVFPAGILQPPFFDGQGDDATNYGAIGAVIGHEMGHGFDDQGSQFDAEGNMKNWWTPADLKSFTTRAGCVVEQYDTLDLGDGAHHKGKLVVGEAMGDLNGLKLAYRAYHRALKGKEAPVIDGFTGDQRFFLAFARVWGSQTRPEAVQLQTNTDPHPIAKYRAIGTLQNMPEFRKAFECQGTDKMVRVDEKQCSLW</sequence>
<dbReference type="PANTHER" id="PTHR11733">
    <property type="entry name" value="ZINC METALLOPROTEASE FAMILY M13 NEPRILYSIN-RELATED"/>
    <property type="match status" value="1"/>
</dbReference>
<dbReference type="InterPro" id="IPR000718">
    <property type="entry name" value="Peptidase_M13"/>
</dbReference>
<dbReference type="OrthoDB" id="9775677at2"/>
<dbReference type="Gene3D" id="3.40.390.10">
    <property type="entry name" value="Collagenase (Catalytic Domain)"/>
    <property type="match status" value="1"/>
</dbReference>
<gene>
    <name evidence="11" type="ordered locus">Acid_4723</name>
</gene>
<keyword evidence="7" id="KW-0482">Metalloprotease</keyword>
<evidence type="ECO:0000256" key="2">
    <source>
        <dbReference type="ARBA" id="ARBA00007357"/>
    </source>
</evidence>
<comment type="cofactor">
    <cofactor evidence="1">
        <name>Zn(2+)</name>
        <dbReference type="ChEBI" id="CHEBI:29105"/>
    </cofactor>
</comment>
<evidence type="ECO:0000259" key="10">
    <source>
        <dbReference type="Pfam" id="PF05649"/>
    </source>
</evidence>
<evidence type="ECO:0000256" key="1">
    <source>
        <dbReference type="ARBA" id="ARBA00001947"/>
    </source>
</evidence>
<dbReference type="GO" id="GO:0046872">
    <property type="term" value="F:metal ion binding"/>
    <property type="evidence" value="ECO:0007669"/>
    <property type="project" value="UniProtKB-KW"/>
</dbReference>
<dbReference type="GO" id="GO:0005886">
    <property type="term" value="C:plasma membrane"/>
    <property type="evidence" value="ECO:0007669"/>
    <property type="project" value="TreeGrafter"/>
</dbReference>
<feature type="signal peptide" evidence="8">
    <location>
        <begin position="1"/>
        <end position="17"/>
    </location>
</feature>
<dbReference type="Pfam" id="PF05649">
    <property type="entry name" value="Peptidase_M13_N"/>
    <property type="match status" value="1"/>
</dbReference>
<feature type="domain" description="Peptidase M13 N-terminal" evidence="10">
    <location>
        <begin position="33"/>
        <end position="403"/>
    </location>
</feature>
<evidence type="ECO:0000313" key="11">
    <source>
        <dbReference type="EMBL" id="ABJ85682.1"/>
    </source>
</evidence>
<reference evidence="11" key="1">
    <citation type="submission" date="2006-10" db="EMBL/GenBank/DDBJ databases">
        <title>Complete sequence of Solibacter usitatus Ellin6076.</title>
        <authorList>
            <consortium name="US DOE Joint Genome Institute"/>
            <person name="Copeland A."/>
            <person name="Lucas S."/>
            <person name="Lapidus A."/>
            <person name="Barry K."/>
            <person name="Detter J.C."/>
            <person name="Glavina del Rio T."/>
            <person name="Hammon N."/>
            <person name="Israni S."/>
            <person name="Dalin E."/>
            <person name="Tice H."/>
            <person name="Pitluck S."/>
            <person name="Thompson L.S."/>
            <person name="Brettin T."/>
            <person name="Bruce D."/>
            <person name="Han C."/>
            <person name="Tapia R."/>
            <person name="Gilna P."/>
            <person name="Schmutz J."/>
            <person name="Larimer F."/>
            <person name="Land M."/>
            <person name="Hauser L."/>
            <person name="Kyrpides N."/>
            <person name="Mikhailova N."/>
            <person name="Janssen P.H."/>
            <person name="Kuske C.R."/>
            <person name="Richardson P."/>
        </authorList>
    </citation>
    <scope>NUCLEOTIDE SEQUENCE</scope>
    <source>
        <strain evidence="11">Ellin6076</strain>
    </source>
</reference>
<dbReference type="AlphaFoldDB" id="Q01XD3"/>
<dbReference type="PANTHER" id="PTHR11733:SF167">
    <property type="entry name" value="FI17812P1-RELATED"/>
    <property type="match status" value="1"/>
</dbReference>
<keyword evidence="5 11" id="KW-0378">Hydrolase</keyword>
<feature type="domain" description="Peptidase M13 C-terminal" evidence="9">
    <location>
        <begin position="455"/>
        <end position="656"/>
    </location>
</feature>
<evidence type="ECO:0000256" key="6">
    <source>
        <dbReference type="ARBA" id="ARBA00022833"/>
    </source>
</evidence>
<proteinExistence type="inferred from homology"/>
<dbReference type="InterPro" id="IPR008753">
    <property type="entry name" value="Peptidase_M13_N"/>
</dbReference>
<feature type="chain" id="PRO_5004163407" evidence="8">
    <location>
        <begin position="18"/>
        <end position="659"/>
    </location>
</feature>
<evidence type="ECO:0000256" key="5">
    <source>
        <dbReference type="ARBA" id="ARBA00022801"/>
    </source>
</evidence>
<dbReference type="InterPro" id="IPR042089">
    <property type="entry name" value="Peptidase_M13_dom_2"/>
</dbReference>
<protein>
    <submittedName>
        <fullName evidence="11">Endothelin-converting enzyme 1</fullName>
        <ecNumber evidence="11">3.4.24.71</ecNumber>
    </submittedName>
</protein>
<keyword evidence="6" id="KW-0862">Zinc</keyword>
<evidence type="ECO:0000259" key="9">
    <source>
        <dbReference type="Pfam" id="PF01431"/>
    </source>
</evidence>
<dbReference type="CDD" id="cd08662">
    <property type="entry name" value="M13"/>
    <property type="match status" value="1"/>
</dbReference>
<evidence type="ECO:0000256" key="8">
    <source>
        <dbReference type="SAM" id="SignalP"/>
    </source>
</evidence>
<dbReference type="InParanoid" id="Q01XD3"/>
<dbReference type="STRING" id="234267.Acid_4723"/>
<dbReference type="SUPFAM" id="SSF55486">
    <property type="entry name" value="Metalloproteases ('zincins'), catalytic domain"/>
    <property type="match status" value="1"/>
</dbReference>
<dbReference type="eggNOG" id="COG3590">
    <property type="taxonomic scope" value="Bacteria"/>
</dbReference>
<keyword evidence="8" id="KW-0732">Signal</keyword>
<organism evidence="11">
    <name type="scientific">Solibacter usitatus (strain Ellin6076)</name>
    <dbReference type="NCBI Taxonomy" id="234267"/>
    <lineage>
        <taxon>Bacteria</taxon>
        <taxon>Pseudomonadati</taxon>
        <taxon>Acidobacteriota</taxon>
        <taxon>Terriglobia</taxon>
        <taxon>Bryobacterales</taxon>
        <taxon>Solibacteraceae</taxon>
        <taxon>Candidatus Solibacter</taxon>
    </lineage>
</organism>
<evidence type="ECO:0000256" key="7">
    <source>
        <dbReference type="ARBA" id="ARBA00023049"/>
    </source>
</evidence>
<dbReference type="HOGENOM" id="CLU_006187_7_2_0"/>
<dbReference type="GO" id="GO:0004222">
    <property type="term" value="F:metalloendopeptidase activity"/>
    <property type="evidence" value="ECO:0007669"/>
    <property type="project" value="UniProtKB-EC"/>
</dbReference>
<evidence type="ECO:0000256" key="3">
    <source>
        <dbReference type="ARBA" id="ARBA00022670"/>
    </source>
</evidence>
<dbReference type="EMBL" id="CP000473">
    <property type="protein sequence ID" value="ABJ85682.1"/>
    <property type="molecule type" value="Genomic_DNA"/>
</dbReference>
<keyword evidence="4" id="KW-0479">Metal-binding</keyword>
<comment type="similarity">
    <text evidence="2">Belongs to the peptidase M13 family.</text>
</comment>
<dbReference type="PRINTS" id="PR00786">
    <property type="entry name" value="NEPRILYSIN"/>
</dbReference>